<keyword evidence="2" id="KW-1185">Reference proteome</keyword>
<name>A0A1U9K4H8_9BACL</name>
<proteinExistence type="predicted"/>
<reference evidence="1 2" key="1">
    <citation type="journal article" date="2015" name="Int. J. Syst. Evol. Microbiol.">
        <title>Novibacillus thermophilus gen. nov., sp. nov., a Gram-staining-negative and moderately thermophilic member of the family Thermoactinomycetaceae.</title>
        <authorList>
            <person name="Yang G."/>
            <person name="Chen J."/>
            <person name="Zhou S."/>
        </authorList>
    </citation>
    <scope>NUCLEOTIDE SEQUENCE [LARGE SCALE GENOMIC DNA]</scope>
    <source>
        <strain evidence="1 2">SG-1</strain>
    </source>
</reference>
<dbReference type="KEGG" id="ntr:B0W44_03295"/>
<dbReference type="OrthoDB" id="10006369at2"/>
<evidence type="ECO:0000313" key="2">
    <source>
        <dbReference type="Proteomes" id="UP000188603"/>
    </source>
</evidence>
<dbReference type="STRING" id="1471761.B0W44_03295"/>
<accession>A0A1U9K4H8</accession>
<sequence>MCYNKRILFCEVLGLRLADALEELRAILFTGKSRRSLPPLTQPEYVKRFEGRIERNPKAEWHALHQYAQPIIPLYRKQLEEKRRVESYFHGKPADTLDDDDQTVLEKLYEEIMEMETEEEWQAWVRHWVQRVNGRP</sequence>
<dbReference type="AlphaFoldDB" id="A0A1U9K4H8"/>
<organism evidence="1 2">
    <name type="scientific">Novibacillus thermophilus</name>
    <dbReference type="NCBI Taxonomy" id="1471761"/>
    <lineage>
        <taxon>Bacteria</taxon>
        <taxon>Bacillati</taxon>
        <taxon>Bacillota</taxon>
        <taxon>Bacilli</taxon>
        <taxon>Bacillales</taxon>
        <taxon>Thermoactinomycetaceae</taxon>
        <taxon>Novibacillus</taxon>
    </lineage>
</organism>
<evidence type="ECO:0000313" key="1">
    <source>
        <dbReference type="EMBL" id="AQS54942.1"/>
    </source>
</evidence>
<protein>
    <submittedName>
        <fullName evidence="1">Uncharacterized protein</fullName>
    </submittedName>
</protein>
<gene>
    <name evidence="1" type="ORF">B0W44_03295</name>
</gene>
<dbReference type="Proteomes" id="UP000188603">
    <property type="component" value="Chromosome"/>
</dbReference>
<dbReference type="EMBL" id="CP019699">
    <property type="protein sequence ID" value="AQS54942.1"/>
    <property type="molecule type" value="Genomic_DNA"/>
</dbReference>
<dbReference type="RefSeq" id="WP_077718760.1">
    <property type="nucleotide sequence ID" value="NZ_CP019699.1"/>
</dbReference>